<sequence length="369" mass="43249">METQFNIKYALKKANAFQKSGLLTLAIEKYKYILKKDDSSFEAYFKLGDCFRINKDYNNALMYLKKATKINNKCYICHFKMSQIYEKLSKYEFSLFHLEKVTKICPDFYDALYSIAQCYRKMKNENKMTEFLNKTIEKIPEHPGANHLLASLNKETNSDYSSEYARDLFDRYADYFEEHLVNSLKYKVPNIIKEKLKPLNLSNNSKVLDLGCGTGLMGKTIVDIFPNLVGVDISSKMINETRKKEIYNKLYTNDINDFLFKNLDYFDLIIAADVFIYLGELENIFTCVKKSLNKNGYFIFTTEILNNVNKENYQLAKTGRFSHSIKYIESLIKKSEFELINKEEIILREENKIGQKGIVFTLKSISYFK</sequence>
<dbReference type="SUPFAM" id="SSF53335">
    <property type="entry name" value="S-adenosyl-L-methionine-dependent methyltransferases"/>
    <property type="match status" value="1"/>
</dbReference>
<dbReference type="PANTHER" id="PTHR43861:SF1">
    <property type="entry name" value="TRANS-ACONITATE 2-METHYLTRANSFERASE"/>
    <property type="match status" value="1"/>
</dbReference>
<dbReference type="Gene3D" id="1.25.40.10">
    <property type="entry name" value="Tetratricopeptide repeat domain"/>
    <property type="match status" value="1"/>
</dbReference>
<evidence type="ECO:0000259" key="2">
    <source>
        <dbReference type="Pfam" id="PF13847"/>
    </source>
</evidence>
<dbReference type="EMBL" id="VANU01000001">
    <property type="protein sequence ID" value="TLP40783.1"/>
    <property type="molecule type" value="Genomic_DNA"/>
</dbReference>
<dbReference type="Gene3D" id="3.40.50.150">
    <property type="entry name" value="Vaccinia Virus protein VP39"/>
    <property type="match status" value="1"/>
</dbReference>
<dbReference type="PANTHER" id="PTHR43861">
    <property type="entry name" value="TRANS-ACONITATE 2-METHYLTRANSFERASE-RELATED"/>
    <property type="match status" value="1"/>
</dbReference>
<name>A0A5R8Y539_9BACT</name>
<accession>A0A5R8Y539</accession>
<keyword evidence="3" id="KW-0489">Methyltransferase</keyword>
<keyword evidence="4" id="KW-1185">Reference proteome</keyword>
<dbReference type="Pfam" id="PF13847">
    <property type="entry name" value="Methyltransf_31"/>
    <property type="match status" value="1"/>
</dbReference>
<dbReference type="AlphaFoldDB" id="A0A5R8Y539"/>
<evidence type="ECO:0000313" key="4">
    <source>
        <dbReference type="Proteomes" id="UP000308901"/>
    </source>
</evidence>
<comment type="caution">
    <text evidence="3">The sequence shown here is derived from an EMBL/GenBank/DDBJ whole genome shotgun (WGS) entry which is preliminary data.</text>
</comment>
<keyword evidence="3" id="KW-0808">Transferase</keyword>
<gene>
    <name evidence="3" type="ORF">FDK22_01840</name>
</gene>
<feature type="repeat" description="TPR" evidence="1">
    <location>
        <begin position="41"/>
        <end position="74"/>
    </location>
</feature>
<dbReference type="RefSeq" id="WP_138151180.1">
    <property type="nucleotide sequence ID" value="NZ_VANU01000001.1"/>
</dbReference>
<reference evidence="3 4" key="1">
    <citation type="submission" date="2019-05" db="EMBL/GenBank/DDBJ databases">
        <title>Arcobacter sp. nov., isolated from sea sediment.</title>
        <authorList>
            <person name="Kim W."/>
        </authorList>
    </citation>
    <scope>NUCLEOTIDE SEQUENCE [LARGE SCALE GENOMIC DNA]</scope>
    <source>
        <strain evidence="3 4">CAU 1517</strain>
    </source>
</reference>
<dbReference type="PROSITE" id="PS50005">
    <property type="entry name" value="TPR"/>
    <property type="match status" value="1"/>
</dbReference>
<dbReference type="InterPro" id="IPR029063">
    <property type="entry name" value="SAM-dependent_MTases_sf"/>
</dbReference>
<dbReference type="GO" id="GO:0032259">
    <property type="term" value="P:methylation"/>
    <property type="evidence" value="ECO:0007669"/>
    <property type="project" value="UniProtKB-KW"/>
</dbReference>
<organism evidence="3 4">
    <name type="scientific">Arcobacter arenosus</name>
    <dbReference type="NCBI Taxonomy" id="2576037"/>
    <lineage>
        <taxon>Bacteria</taxon>
        <taxon>Pseudomonadati</taxon>
        <taxon>Campylobacterota</taxon>
        <taxon>Epsilonproteobacteria</taxon>
        <taxon>Campylobacterales</taxon>
        <taxon>Arcobacteraceae</taxon>
        <taxon>Arcobacter</taxon>
    </lineage>
</organism>
<feature type="domain" description="Methyltransferase" evidence="2">
    <location>
        <begin position="202"/>
        <end position="304"/>
    </location>
</feature>
<dbReference type="InterPro" id="IPR019734">
    <property type="entry name" value="TPR_rpt"/>
</dbReference>
<dbReference type="GO" id="GO:0008168">
    <property type="term" value="F:methyltransferase activity"/>
    <property type="evidence" value="ECO:0007669"/>
    <property type="project" value="UniProtKB-KW"/>
</dbReference>
<dbReference type="InterPro" id="IPR011990">
    <property type="entry name" value="TPR-like_helical_dom_sf"/>
</dbReference>
<dbReference type="CDD" id="cd02440">
    <property type="entry name" value="AdoMet_MTases"/>
    <property type="match status" value="1"/>
</dbReference>
<dbReference type="Pfam" id="PF13174">
    <property type="entry name" value="TPR_6"/>
    <property type="match status" value="1"/>
</dbReference>
<dbReference type="SUPFAM" id="SSF48452">
    <property type="entry name" value="TPR-like"/>
    <property type="match status" value="1"/>
</dbReference>
<evidence type="ECO:0000313" key="3">
    <source>
        <dbReference type="EMBL" id="TLP40783.1"/>
    </source>
</evidence>
<dbReference type="InterPro" id="IPR025714">
    <property type="entry name" value="Methyltranfer_dom"/>
</dbReference>
<dbReference type="Pfam" id="PF13181">
    <property type="entry name" value="TPR_8"/>
    <property type="match status" value="1"/>
</dbReference>
<proteinExistence type="predicted"/>
<dbReference type="Proteomes" id="UP000308901">
    <property type="component" value="Unassembled WGS sequence"/>
</dbReference>
<protein>
    <submittedName>
        <fullName evidence="3">Methyltransferase domain-containing protein</fullName>
    </submittedName>
</protein>
<keyword evidence="1" id="KW-0802">TPR repeat</keyword>
<dbReference type="OrthoDB" id="9791837at2"/>
<dbReference type="SMART" id="SM00028">
    <property type="entry name" value="TPR"/>
    <property type="match status" value="4"/>
</dbReference>
<evidence type="ECO:0000256" key="1">
    <source>
        <dbReference type="PROSITE-ProRule" id="PRU00339"/>
    </source>
</evidence>